<name>A0A2J6Q0G5_9HELO</name>
<feature type="region of interest" description="Disordered" evidence="1">
    <location>
        <begin position="1"/>
        <end position="25"/>
    </location>
</feature>
<feature type="compositionally biased region" description="Basic residues" evidence="1">
    <location>
        <begin position="1"/>
        <end position="11"/>
    </location>
</feature>
<proteinExistence type="predicted"/>
<evidence type="ECO:0000256" key="2">
    <source>
        <dbReference type="SAM" id="Phobius"/>
    </source>
</evidence>
<gene>
    <name evidence="3" type="ORF">NA56DRAFT_574920</name>
</gene>
<dbReference type="EMBL" id="KZ613488">
    <property type="protein sequence ID" value="PMD19780.1"/>
    <property type="molecule type" value="Genomic_DNA"/>
</dbReference>
<feature type="transmembrane region" description="Helical" evidence="2">
    <location>
        <begin position="98"/>
        <end position="121"/>
    </location>
</feature>
<accession>A0A2J6Q0G5</accession>
<feature type="compositionally biased region" description="Basic and acidic residues" evidence="1">
    <location>
        <begin position="75"/>
        <end position="85"/>
    </location>
</feature>
<keyword evidence="2" id="KW-0812">Transmembrane</keyword>
<dbReference type="Proteomes" id="UP000235672">
    <property type="component" value="Unassembled WGS sequence"/>
</dbReference>
<evidence type="ECO:0000313" key="3">
    <source>
        <dbReference type="EMBL" id="PMD19780.1"/>
    </source>
</evidence>
<protein>
    <submittedName>
        <fullName evidence="3">Uncharacterized protein</fullName>
    </submittedName>
</protein>
<evidence type="ECO:0000313" key="4">
    <source>
        <dbReference type="Proteomes" id="UP000235672"/>
    </source>
</evidence>
<dbReference type="AlphaFoldDB" id="A0A2J6Q0G5"/>
<sequence>MGRPRAQRPHVQRPSPLQQVHSTRPLSQALELESALPAVGLVRDPHFWKRFSTAVHMAEVPGDVERGSQKSGKSSVDKNDGRDEWLAQQHKEKRHCRILCASITGIVLLVVIAAAIVGWYFTKVKKI</sequence>
<dbReference type="OrthoDB" id="5353310at2759"/>
<keyword evidence="2" id="KW-1133">Transmembrane helix</keyword>
<feature type="region of interest" description="Disordered" evidence="1">
    <location>
        <begin position="60"/>
        <end position="86"/>
    </location>
</feature>
<reference evidence="3 4" key="1">
    <citation type="submission" date="2016-05" db="EMBL/GenBank/DDBJ databases">
        <title>A degradative enzymes factory behind the ericoid mycorrhizal symbiosis.</title>
        <authorList>
            <consortium name="DOE Joint Genome Institute"/>
            <person name="Martino E."/>
            <person name="Morin E."/>
            <person name="Grelet G."/>
            <person name="Kuo A."/>
            <person name="Kohler A."/>
            <person name="Daghino S."/>
            <person name="Barry K."/>
            <person name="Choi C."/>
            <person name="Cichocki N."/>
            <person name="Clum A."/>
            <person name="Copeland A."/>
            <person name="Hainaut M."/>
            <person name="Haridas S."/>
            <person name="Labutti K."/>
            <person name="Lindquist E."/>
            <person name="Lipzen A."/>
            <person name="Khouja H.-R."/>
            <person name="Murat C."/>
            <person name="Ohm R."/>
            <person name="Olson A."/>
            <person name="Spatafora J."/>
            <person name="Veneault-Fourrey C."/>
            <person name="Henrissat B."/>
            <person name="Grigoriev I."/>
            <person name="Martin F."/>
            <person name="Perotto S."/>
        </authorList>
    </citation>
    <scope>NUCLEOTIDE SEQUENCE [LARGE SCALE GENOMIC DNA]</scope>
    <source>
        <strain evidence="3 4">UAMH 7357</strain>
    </source>
</reference>
<keyword evidence="4" id="KW-1185">Reference proteome</keyword>
<evidence type="ECO:0000256" key="1">
    <source>
        <dbReference type="SAM" id="MobiDB-lite"/>
    </source>
</evidence>
<keyword evidence="2" id="KW-0472">Membrane</keyword>
<organism evidence="3 4">
    <name type="scientific">Hyaloscypha hepaticicola</name>
    <dbReference type="NCBI Taxonomy" id="2082293"/>
    <lineage>
        <taxon>Eukaryota</taxon>
        <taxon>Fungi</taxon>
        <taxon>Dikarya</taxon>
        <taxon>Ascomycota</taxon>
        <taxon>Pezizomycotina</taxon>
        <taxon>Leotiomycetes</taxon>
        <taxon>Helotiales</taxon>
        <taxon>Hyaloscyphaceae</taxon>
        <taxon>Hyaloscypha</taxon>
    </lineage>
</organism>
<feature type="compositionally biased region" description="Polar residues" evidence="1">
    <location>
        <begin position="15"/>
        <end position="25"/>
    </location>
</feature>